<reference evidence="8 9" key="1">
    <citation type="journal article" date="2018" name="BMC Genomics">
        <title>Genomic comparison of Trypanosoma conorhini and Trypanosoma rangeli to Trypanosoma cruzi strains of high and low virulence.</title>
        <authorList>
            <person name="Bradwell K.R."/>
            <person name="Koparde V.N."/>
            <person name="Matveyev A.V."/>
            <person name="Serrano M.G."/>
            <person name="Alves J.M."/>
            <person name="Parikh H."/>
            <person name="Huang B."/>
            <person name="Lee V."/>
            <person name="Espinosa-Alvarez O."/>
            <person name="Ortiz P.A."/>
            <person name="Costa-Martins A.G."/>
            <person name="Teixeira M.M."/>
            <person name="Buck G.A."/>
        </authorList>
    </citation>
    <scope>NUCLEOTIDE SEQUENCE [LARGE SCALE GENOMIC DNA]</scope>
    <source>
        <strain evidence="8 9">025E</strain>
    </source>
</reference>
<feature type="compositionally biased region" description="Basic and acidic residues" evidence="6">
    <location>
        <begin position="278"/>
        <end position="289"/>
    </location>
</feature>
<evidence type="ECO:0000256" key="1">
    <source>
        <dbReference type="ARBA" id="ARBA00022723"/>
    </source>
</evidence>
<evidence type="ECO:0000256" key="4">
    <source>
        <dbReference type="ARBA" id="ARBA00023004"/>
    </source>
</evidence>
<dbReference type="PANTHER" id="PTHR16557:SF2">
    <property type="entry name" value="NUCLEIC ACID DIOXYGENASE ALKBH1"/>
    <property type="match status" value="1"/>
</dbReference>
<sequence length="338" mass="37969">MQQESASPQYTAAESLALTPFRLAEKRYKLYRLDRRAARRQPAPETDFSDVVDVRRPDANTQRNRSLLRSVQTGGDSQARCFAFTAVPGLLLFPECIPAEEQQALCRDAVLKYGDSRQHPNHLSTHATAPRSTTRYEAPMRWATLGFSYDWTTKTYSRGRYSPFPSALRRRIEEILRLCGSAAGLDAAGVSAYEPQTAIVNYFPVGSMMMAHQDVSEESMRWPLISISLGCSCVFLMGTDSREEAPYAFLLRSGDVAVFSGPARVAFHSVPRIMDDCPPHLRPRPEGRDGAQPATRLARDGEDVDDGDAYWRAQMLHMRINVNVRQVYADSCEFLFEA</sequence>
<dbReference type="InterPro" id="IPR027450">
    <property type="entry name" value="AlkB-like"/>
</dbReference>
<dbReference type="AlphaFoldDB" id="A0A3R7KLM4"/>
<dbReference type="SUPFAM" id="SSF51197">
    <property type="entry name" value="Clavaminate synthase-like"/>
    <property type="match status" value="1"/>
</dbReference>
<dbReference type="OrthoDB" id="6614653at2759"/>
<keyword evidence="3" id="KW-0560">Oxidoreductase</keyword>
<keyword evidence="9" id="KW-1185">Reference proteome</keyword>
<dbReference type="Proteomes" id="UP000284403">
    <property type="component" value="Unassembled WGS sequence"/>
</dbReference>
<evidence type="ECO:0000313" key="9">
    <source>
        <dbReference type="Proteomes" id="UP000284403"/>
    </source>
</evidence>
<dbReference type="GO" id="GO:0005737">
    <property type="term" value="C:cytoplasm"/>
    <property type="evidence" value="ECO:0007669"/>
    <property type="project" value="TreeGrafter"/>
</dbReference>
<dbReference type="GeneID" id="40321662"/>
<protein>
    <submittedName>
        <fullName evidence="8">Alkylated DNA repair protein</fullName>
    </submittedName>
</protein>
<feature type="binding site" evidence="5">
    <location>
        <position position="212"/>
    </location>
    <ligand>
        <name>Fe cation</name>
        <dbReference type="ChEBI" id="CHEBI:24875"/>
        <note>catalytic</note>
    </ligand>
</feature>
<dbReference type="InterPro" id="IPR004574">
    <property type="entry name" value="Alkb"/>
</dbReference>
<evidence type="ECO:0000256" key="6">
    <source>
        <dbReference type="SAM" id="MobiDB-lite"/>
    </source>
</evidence>
<gene>
    <name evidence="8" type="ORF">Tco025E_08051</name>
</gene>
<dbReference type="GO" id="GO:0035516">
    <property type="term" value="F:broad specificity oxidative DNA demethylase activity"/>
    <property type="evidence" value="ECO:0007669"/>
    <property type="project" value="TreeGrafter"/>
</dbReference>
<feature type="binding site" evidence="5">
    <location>
        <position position="214"/>
    </location>
    <ligand>
        <name>Fe cation</name>
        <dbReference type="ChEBI" id="CHEBI:24875"/>
        <note>catalytic</note>
    </ligand>
</feature>
<dbReference type="Pfam" id="PF13532">
    <property type="entry name" value="2OG-FeII_Oxy_2"/>
    <property type="match status" value="1"/>
</dbReference>
<comment type="cofactor">
    <cofactor evidence="5">
        <name>Fe(2+)</name>
        <dbReference type="ChEBI" id="CHEBI:29033"/>
    </cofactor>
    <text evidence="5">Binds 1 Fe(2+) ion per subunit.</text>
</comment>
<keyword evidence="4 5" id="KW-0408">Iron</keyword>
<proteinExistence type="predicted"/>
<dbReference type="PANTHER" id="PTHR16557">
    <property type="entry name" value="ALKYLATED DNA REPAIR PROTEIN ALKB-RELATED"/>
    <property type="match status" value="1"/>
</dbReference>
<dbReference type="GO" id="GO:0035513">
    <property type="term" value="P:oxidative RNA demethylation"/>
    <property type="evidence" value="ECO:0007669"/>
    <property type="project" value="TreeGrafter"/>
</dbReference>
<evidence type="ECO:0000256" key="2">
    <source>
        <dbReference type="ARBA" id="ARBA00022964"/>
    </source>
</evidence>
<evidence type="ECO:0000256" key="3">
    <source>
        <dbReference type="ARBA" id="ARBA00023002"/>
    </source>
</evidence>
<feature type="binding site" evidence="5">
    <location>
        <position position="268"/>
    </location>
    <ligand>
        <name>Fe cation</name>
        <dbReference type="ChEBI" id="CHEBI:24875"/>
        <note>catalytic</note>
    </ligand>
</feature>
<feature type="domain" description="Alpha-ketoglutarate-dependent dioxygenase AlkB-like" evidence="7">
    <location>
        <begin position="89"/>
        <end position="325"/>
    </location>
</feature>
<evidence type="ECO:0000259" key="7">
    <source>
        <dbReference type="Pfam" id="PF13532"/>
    </source>
</evidence>
<feature type="region of interest" description="Disordered" evidence="6">
    <location>
        <begin position="278"/>
        <end position="303"/>
    </location>
</feature>
<keyword evidence="1 5" id="KW-0479">Metal-binding</keyword>
<organism evidence="8 9">
    <name type="scientific">Trypanosoma conorhini</name>
    <dbReference type="NCBI Taxonomy" id="83891"/>
    <lineage>
        <taxon>Eukaryota</taxon>
        <taxon>Discoba</taxon>
        <taxon>Euglenozoa</taxon>
        <taxon>Kinetoplastea</taxon>
        <taxon>Metakinetoplastina</taxon>
        <taxon>Trypanosomatida</taxon>
        <taxon>Trypanosomatidae</taxon>
        <taxon>Trypanosoma</taxon>
    </lineage>
</organism>
<dbReference type="Gene3D" id="2.60.120.590">
    <property type="entry name" value="Alpha-ketoglutarate-dependent dioxygenase AlkB-like"/>
    <property type="match status" value="1"/>
</dbReference>
<name>A0A3R7KLM4_9TRYP</name>
<keyword evidence="2" id="KW-0223">Dioxygenase</keyword>
<comment type="caution">
    <text evidence="8">The sequence shown here is derived from an EMBL/GenBank/DDBJ whole genome shotgun (WGS) entry which is preliminary data.</text>
</comment>
<dbReference type="GO" id="GO:0035515">
    <property type="term" value="F:oxidative RNA demethylase activity"/>
    <property type="evidence" value="ECO:0007669"/>
    <property type="project" value="TreeGrafter"/>
</dbReference>
<dbReference type="EMBL" id="MKKU01000696">
    <property type="protein sequence ID" value="RNF04003.1"/>
    <property type="molecule type" value="Genomic_DNA"/>
</dbReference>
<accession>A0A3R7KLM4</accession>
<dbReference type="InterPro" id="IPR037151">
    <property type="entry name" value="AlkB-like_sf"/>
</dbReference>
<evidence type="ECO:0000256" key="5">
    <source>
        <dbReference type="PIRSR" id="PIRSR604574-2"/>
    </source>
</evidence>
<dbReference type="GO" id="GO:0008198">
    <property type="term" value="F:ferrous iron binding"/>
    <property type="evidence" value="ECO:0007669"/>
    <property type="project" value="TreeGrafter"/>
</dbReference>
<dbReference type="RefSeq" id="XP_029224960.1">
    <property type="nucleotide sequence ID" value="XM_029374908.1"/>
</dbReference>
<evidence type="ECO:0000313" key="8">
    <source>
        <dbReference type="EMBL" id="RNF04003.1"/>
    </source>
</evidence>